<protein>
    <submittedName>
        <fullName evidence="1">Uncharacterized protein</fullName>
    </submittedName>
</protein>
<comment type="caution">
    <text evidence="1">The sequence shown here is derived from an EMBL/GenBank/DDBJ whole genome shotgun (WGS) entry which is preliminary data.</text>
</comment>
<dbReference type="Proteomes" id="UP001341840">
    <property type="component" value="Unassembled WGS sequence"/>
</dbReference>
<evidence type="ECO:0000313" key="1">
    <source>
        <dbReference type="EMBL" id="MED6176189.1"/>
    </source>
</evidence>
<evidence type="ECO:0000313" key="2">
    <source>
        <dbReference type="Proteomes" id="UP001341840"/>
    </source>
</evidence>
<dbReference type="EMBL" id="JASCZI010152474">
    <property type="protein sequence ID" value="MED6176189.1"/>
    <property type="molecule type" value="Genomic_DNA"/>
</dbReference>
<organism evidence="1 2">
    <name type="scientific">Stylosanthes scabra</name>
    <dbReference type="NCBI Taxonomy" id="79078"/>
    <lineage>
        <taxon>Eukaryota</taxon>
        <taxon>Viridiplantae</taxon>
        <taxon>Streptophyta</taxon>
        <taxon>Embryophyta</taxon>
        <taxon>Tracheophyta</taxon>
        <taxon>Spermatophyta</taxon>
        <taxon>Magnoliopsida</taxon>
        <taxon>eudicotyledons</taxon>
        <taxon>Gunneridae</taxon>
        <taxon>Pentapetalae</taxon>
        <taxon>rosids</taxon>
        <taxon>fabids</taxon>
        <taxon>Fabales</taxon>
        <taxon>Fabaceae</taxon>
        <taxon>Papilionoideae</taxon>
        <taxon>50 kb inversion clade</taxon>
        <taxon>dalbergioids sensu lato</taxon>
        <taxon>Dalbergieae</taxon>
        <taxon>Pterocarpus clade</taxon>
        <taxon>Stylosanthes</taxon>
    </lineage>
</organism>
<reference evidence="1 2" key="1">
    <citation type="journal article" date="2023" name="Plants (Basel)">
        <title>Bridging the Gap: Combining Genomics and Transcriptomics Approaches to Understand Stylosanthes scabra, an Orphan Legume from the Brazilian Caatinga.</title>
        <authorList>
            <person name="Ferreira-Neto J.R.C."/>
            <person name="da Silva M.D."/>
            <person name="Binneck E."/>
            <person name="de Melo N.F."/>
            <person name="da Silva R.H."/>
            <person name="de Melo A.L.T.M."/>
            <person name="Pandolfi V."/>
            <person name="Bustamante F.O."/>
            <person name="Brasileiro-Vidal A.C."/>
            <person name="Benko-Iseppon A.M."/>
        </authorList>
    </citation>
    <scope>NUCLEOTIDE SEQUENCE [LARGE SCALE GENOMIC DNA]</scope>
    <source>
        <tissue evidence="1">Leaves</tissue>
    </source>
</reference>
<gene>
    <name evidence="1" type="ORF">PIB30_085705</name>
</gene>
<sequence>MSTGRARTHGYLANRSATGICSYMPNPPIQVLSVATGVWLRDNLNDDRVRRVSHPALIPCSGGEMRRPPDVLSPTCGHRECVDVHRIHRYRLICSELPHHPVYMMHVYQVEAHNRDE</sequence>
<name>A0ABU6VT31_9FABA</name>
<keyword evidence="2" id="KW-1185">Reference proteome</keyword>
<proteinExistence type="predicted"/>
<accession>A0ABU6VT31</accession>